<evidence type="ECO:0008006" key="3">
    <source>
        <dbReference type="Google" id="ProtNLM"/>
    </source>
</evidence>
<accession>A0A1B4V3I0</accession>
<gene>
    <name evidence="1" type="ORF">SVA_1556</name>
</gene>
<evidence type="ECO:0000313" key="2">
    <source>
        <dbReference type="Proteomes" id="UP000218899"/>
    </source>
</evidence>
<dbReference type="AlphaFoldDB" id="A0A1B4V3I0"/>
<proteinExistence type="predicted"/>
<name>A0A1B4V3I0_9GAMM</name>
<dbReference type="Pfam" id="PF06082">
    <property type="entry name" value="YjbH"/>
    <property type="match status" value="2"/>
</dbReference>
<dbReference type="Proteomes" id="UP000218899">
    <property type="component" value="Chromosome"/>
</dbReference>
<dbReference type="KEGG" id="sva:SVA_1556"/>
<dbReference type="InterPro" id="IPR010344">
    <property type="entry name" value="YbjH"/>
</dbReference>
<organism evidence="1 2">
    <name type="scientific">Sulfurifustis variabilis</name>
    <dbReference type="NCBI Taxonomy" id="1675686"/>
    <lineage>
        <taxon>Bacteria</taxon>
        <taxon>Pseudomonadati</taxon>
        <taxon>Pseudomonadota</taxon>
        <taxon>Gammaproteobacteria</taxon>
        <taxon>Acidiferrobacterales</taxon>
        <taxon>Acidiferrobacteraceae</taxon>
        <taxon>Sulfurifustis</taxon>
    </lineage>
</organism>
<reference evidence="1 2" key="1">
    <citation type="submission" date="2015-08" db="EMBL/GenBank/DDBJ databases">
        <title>Complete genome sequence of Sulfurifustis variabilis.</title>
        <authorList>
            <person name="Miura A."/>
            <person name="Kojima H."/>
            <person name="Fukui M."/>
        </authorList>
    </citation>
    <scope>NUCLEOTIDE SEQUENCE [LARGE SCALE GENOMIC DNA]</scope>
    <source>
        <strain evidence="2">skN76</strain>
    </source>
</reference>
<sequence length="711" mass="78969">MAHAHRVCRSPDPLVVAALFPLAAGMIGWPEGALGEASLSGQTGFVHMPSARIQPEGTWSIGSSNAEPYFAGWSSVSLFPRFEFSARYTRIDNLSPGFEDQAYGDYKDKAFDAKIVLAPESTFLPQIAVGAQDFTGTRLFAARYLAISKRAGRFDWGLGYGEERIDGWFGGVRYRPPGLRRLGLVFEYDATRYAEDYQASTSGALDREGGATYGIEYRSGWFGGQVSYQSGEVGANLYVTVPLNRREFIPKIDEPPPFARAAPAGPPLEQWLQDPGAQHGLRRALEAEGFRAVELSAGDRSLEVRLSHPRISVIGRAVGRAARVLLALGPSDLQSLRIVYTLNDLPVLTYVFDDLAHLDRFLAGGTDAPSMEDTVRIAFASPEAATDFRGLADLIPPRGEGGGLEARYGEDGHALLLRSENPSGSHFTVVPFNVRFFFNDPSGAFHYDSYAGLDYARRLHRGWFLLGGARLTLFEDVSDVTQPSDSLLPHVRSDIAEYLGEGGPVRLDRLLLNRYHYPAEQLYARWSAGYYEEMYGGLGVQFLYLPTDSAWAADLAVDALRQRAPGEVFAFRDYSTVTALASLHYRVPRYGVTATTRLGRFLARDDGVRLELKRRFRSGVEMGGWYSWTDAEDITGPGQPGDPFRDKGLFLSIPLRSMLTRDTRERANFSLVDFTRDVAQMVQSPGDLYRQFELARHFDDGEHNPFMDFRK</sequence>
<protein>
    <recommendedName>
        <fullName evidence="3">YjbH domain-containing protein</fullName>
    </recommendedName>
</protein>
<keyword evidence="2" id="KW-1185">Reference proteome</keyword>
<dbReference type="RefSeq" id="WP_096460661.1">
    <property type="nucleotide sequence ID" value="NZ_AP014936.1"/>
</dbReference>
<dbReference type="EMBL" id="AP014936">
    <property type="protein sequence ID" value="BAU48118.1"/>
    <property type="molecule type" value="Genomic_DNA"/>
</dbReference>
<dbReference type="OrthoDB" id="19542at2"/>
<evidence type="ECO:0000313" key="1">
    <source>
        <dbReference type="EMBL" id="BAU48118.1"/>
    </source>
</evidence>